<evidence type="ECO:0000256" key="3">
    <source>
        <dbReference type="ARBA" id="ARBA00038275"/>
    </source>
</evidence>
<dbReference type="SUPFAM" id="SSF48452">
    <property type="entry name" value="TPR-like"/>
    <property type="match status" value="1"/>
</dbReference>
<dbReference type="InterPro" id="IPR013105">
    <property type="entry name" value="TPR_2"/>
</dbReference>
<reference evidence="8" key="1">
    <citation type="submission" date="2020-12" db="EMBL/GenBank/DDBJ databases">
        <title>Metabolic potential, ecology and presence of endohyphal bacteria is reflected in genomic diversity of Mucoromycotina.</title>
        <authorList>
            <person name="Muszewska A."/>
            <person name="Okrasinska A."/>
            <person name="Steczkiewicz K."/>
            <person name="Drgas O."/>
            <person name="Orlowska M."/>
            <person name="Perlinska-Lenart U."/>
            <person name="Aleksandrzak-Piekarczyk T."/>
            <person name="Szatraj K."/>
            <person name="Zielenkiewicz U."/>
            <person name="Pilsyk S."/>
            <person name="Malc E."/>
            <person name="Mieczkowski P."/>
            <person name="Kruszewska J.S."/>
            <person name="Biernat P."/>
            <person name="Pawlowska J."/>
        </authorList>
    </citation>
    <scope>NUCLEOTIDE SEQUENCE</scope>
    <source>
        <strain evidence="8">WA0000051536</strain>
    </source>
</reference>
<feature type="compositionally biased region" description="Polar residues" evidence="6">
    <location>
        <begin position="253"/>
        <end position="268"/>
    </location>
</feature>
<dbReference type="Pfam" id="PF07719">
    <property type="entry name" value="TPR_2"/>
    <property type="match status" value="1"/>
</dbReference>
<dbReference type="AlphaFoldDB" id="A0A8H7Q8C8"/>
<evidence type="ECO:0000256" key="4">
    <source>
        <dbReference type="ARBA" id="ARBA00040133"/>
    </source>
</evidence>
<dbReference type="PANTHER" id="PTHR46423:SF1">
    <property type="entry name" value="RNA POLYMERASE II-ASSOCIATED PROTEIN 3"/>
    <property type="match status" value="1"/>
</dbReference>
<dbReference type="Pfam" id="PF13877">
    <property type="entry name" value="RPAP3_C"/>
    <property type="match status" value="1"/>
</dbReference>
<keyword evidence="9" id="KW-1185">Reference proteome</keyword>
<keyword evidence="2 5" id="KW-0802">TPR repeat</keyword>
<dbReference type="OrthoDB" id="629492at2759"/>
<dbReference type="Gene3D" id="1.25.40.10">
    <property type="entry name" value="Tetratricopeptide repeat domain"/>
    <property type="match status" value="1"/>
</dbReference>
<dbReference type="InterPro" id="IPR025986">
    <property type="entry name" value="RPAP3-like_C"/>
</dbReference>
<dbReference type="EMBL" id="JAEPRA010000002">
    <property type="protein sequence ID" value="KAG2188309.1"/>
    <property type="molecule type" value="Genomic_DNA"/>
</dbReference>
<dbReference type="SMART" id="SM00028">
    <property type="entry name" value="TPR"/>
    <property type="match status" value="3"/>
</dbReference>
<evidence type="ECO:0000256" key="2">
    <source>
        <dbReference type="ARBA" id="ARBA00022803"/>
    </source>
</evidence>
<protein>
    <recommendedName>
        <fullName evidence="4">RNA polymerase II-associated protein 3</fullName>
    </recommendedName>
</protein>
<comment type="similarity">
    <text evidence="3">Belongs to the RPAP3 family.</text>
</comment>
<organism evidence="8 9">
    <name type="scientific">Umbelopsis vinacea</name>
    <dbReference type="NCBI Taxonomy" id="44442"/>
    <lineage>
        <taxon>Eukaryota</taxon>
        <taxon>Fungi</taxon>
        <taxon>Fungi incertae sedis</taxon>
        <taxon>Mucoromycota</taxon>
        <taxon>Mucoromycotina</taxon>
        <taxon>Umbelopsidomycetes</taxon>
        <taxon>Umbelopsidales</taxon>
        <taxon>Umbelopsidaceae</taxon>
        <taxon>Umbelopsis</taxon>
    </lineage>
</organism>
<dbReference type="Pfam" id="PF00515">
    <property type="entry name" value="TPR_1"/>
    <property type="match status" value="1"/>
</dbReference>
<evidence type="ECO:0000256" key="6">
    <source>
        <dbReference type="SAM" id="MobiDB-lite"/>
    </source>
</evidence>
<dbReference type="InterPro" id="IPR051966">
    <property type="entry name" value="RPAP3"/>
</dbReference>
<keyword evidence="1" id="KW-0677">Repeat</keyword>
<evidence type="ECO:0000313" key="9">
    <source>
        <dbReference type="Proteomes" id="UP000612746"/>
    </source>
</evidence>
<dbReference type="PANTHER" id="PTHR46423">
    <property type="entry name" value="RNA POLYMERASE II-ASSOCIATED PROTEIN 3"/>
    <property type="match status" value="1"/>
</dbReference>
<evidence type="ECO:0000313" key="8">
    <source>
        <dbReference type="EMBL" id="KAG2188309.1"/>
    </source>
</evidence>
<feature type="region of interest" description="Disordered" evidence="6">
    <location>
        <begin position="240"/>
        <end position="268"/>
    </location>
</feature>
<gene>
    <name evidence="8" type="ORF">INT44_001062</name>
</gene>
<dbReference type="Proteomes" id="UP000612746">
    <property type="component" value="Unassembled WGS sequence"/>
</dbReference>
<dbReference type="InterPro" id="IPR011990">
    <property type="entry name" value="TPR-like_helical_dom_sf"/>
</dbReference>
<comment type="caution">
    <text evidence="8">The sequence shown here is derived from an EMBL/GenBank/DDBJ whole genome shotgun (WGS) entry which is preliminary data.</text>
</comment>
<sequence>MAAEKAVWDDLLQWQREINNKDRQLLRTKAMREASTAPVQETRTIDLTTAEPVGLSALKGKIKVQAPISVKGAANDDKAAAVSEKELGNKAFQAQRYDQAIEHYTKAIQLDDQNAIYVINRAMAYLKAEKFAEAERDCTVGLQLQPQHVKALFRRGIARRQLGKLAEARTDLEQALKLTTDLGSIKTELDAVILAQNNLKRQANSSPSTTPTRKLDIQFENTAYSSNQLKNVQTNASISKANRTTEAPPAKSVEQSVTPTTVAPQSSRQFAIPKQPTTMTEFTRDWRMCKSRGNAMLYQYMKSIDPKRYGDLFKAFLESEHLDQMIEILDQCYDSGQAIKEVLEGLLKVKRIDMLIMFLERKQQEGTVKRKKDFSQCLTCLKRVFRRMEEKLGQVDPKLRKSWSVDSAT</sequence>
<dbReference type="PROSITE" id="PS50005">
    <property type="entry name" value="TPR"/>
    <property type="match status" value="1"/>
</dbReference>
<dbReference type="InterPro" id="IPR019734">
    <property type="entry name" value="TPR_rpt"/>
</dbReference>
<name>A0A8H7Q8C8_9FUNG</name>
<accession>A0A8H7Q8C8</accession>
<evidence type="ECO:0000259" key="7">
    <source>
        <dbReference type="Pfam" id="PF13877"/>
    </source>
</evidence>
<proteinExistence type="inferred from homology"/>
<feature type="domain" description="RNA-polymerase II-associated protein 3-like C-terminal" evidence="7">
    <location>
        <begin position="275"/>
        <end position="363"/>
    </location>
</feature>
<evidence type="ECO:0000256" key="1">
    <source>
        <dbReference type="ARBA" id="ARBA00022737"/>
    </source>
</evidence>
<dbReference type="GO" id="GO:0101031">
    <property type="term" value="C:protein folding chaperone complex"/>
    <property type="evidence" value="ECO:0007669"/>
    <property type="project" value="TreeGrafter"/>
</dbReference>
<feature type="repeat" description="TPR" evidence="5">
    <location>
        <begin position="81"/>
        <end position="114"/>
    </location>
</feature>
<evidence type="ECO:0000256" key="5">
    <source>
        <dbReference type="PROSITE-ProRule" id="PRU00339"/>
    </source>
</evidence>